<protein>
    <submittedName>
        <fullName evidence="1">Uncharacterized protein</fullName>
    </submittedName>
</protein>
<evidence type="ECO:0000313" key="1">
    <source>
        <dbReference type="EMBL" id="RRR76242.1"/>
    </source>
</evidence>
<accession>A0A426U7U6</accession>
<proteinExistence type="predicted"/>
<name>A0A426U7U6_9CHLR</name>
<evidence type="ECO:0000313" key="2">
    <source>
        <dbReference type="Proteomes" id="UP000280307"/>
    </source>
</evidence>
<sequence>MSEQEFPTPTPYDALQAAILELFHETVSRYPPPHAPGAEPSSPPPHRIGEYLVYQGYLSPRELHSALQESQGISGGKPVPLGFILVTRYNLPATVIAMALLLQTLDQLAHTPRLPPRFLGEQLLREAALTPQQLALVLEQQVVDYTHGQWQRIGDLIANHGWLDADALNAFVREMRAA</sequence>
<gene>
    <name evidence="1" type="ORF">EI684_03395</name>
</gene>
<reference evidence="1 2" key="1">
    <citation type="submission" date="2018-12" db="EMBL/GenBank/DDBJ databases">
        <title>Genome Sequence of Candidatus Viridilinea halotolerans isolated from saline sulfide-rich spring.</title>
        <authorList>
            <person name="Grouzdev D.S."/>
            <person name="Burganskaya E.I."/>
            <person name="Krutkina M.S."/>
            <person name="Sukhacheva M.V."/>
            <person name="Gorlenko V.M."/>
        </authorList>
    </citation>
    <scope>NUCLEOTIDE SEQUENCE [LARGE SCALE GENOMIC DNA]</scope>
    <source>
        <strain evidence="1">Chok-6</strain>
    </source>
</reference>
<dbReference type="EMBL" id="RSAS01000130">
    <property type="protein sequence ID" value="RRR76242.1"/>
    <property type="molecule type" value="Genomic_DNA"/>
</dbReference>
<dbReference type="Proteomes" id="UP000280307">
    <property type="component" value="Unassembled WGS sequence"/>
</dbReference>
<comment type="caution">
    <text evidence="1">The sequence shown here is derived from an EMBL/GenBank/DDBJ whole genome shotgun (WGS) entry which is preliminary data.</text>
</comment>
<dbReference type="AlphaFoldDB" id="A0A426U7U6"/>
<organism evidence="1 2">
    <name type="scientific">Candidatus Viridilinea halotolerans</name>
    <dbReference type="NCBI Taxonomy" id="2491704"/>
    <lineage>
        <taxon>Bacteria</taxon>
        <taxon>Bacillati</taxon>
        <taxon>Chloroflexota</taxon>
        <taxon>Chloroflexia</taxon>
        <taxon>Chloroflexales</taxon>
        <taxon>Chloroflexineae</taxon>
        <taxon>Oscillochloridaceae</taxon>
        <taxon>Candidatus Viridilinea</taxon>
    </lineage>
</organism>